<reference evidence="4" key="1">
    <citation type="submission" date="2025-08" db="UniProtKB">
        <authorList>
            <consortium name="RefSeq"/>
        </authorList>
    </citation>
    <scope>IDENTIFICATION</scope>
    <source>
        <strain evidence="4">MV-25-SWS-2005</strain>
        <tissue evidence="4">Whole body</tissue>
    </source>
</reference>
<organism evidence="3 4">
    <name type="scientific">Drosophila pseudoobscura pseudoobscura</name>
    <name type="common">Fruit fly</name>
    <dbReference type="NCBI Taxonomy" id="46245"/>
    <lineage>
        <taxon>Eukaryota</taxon>
        <taxon>Metazoa</taxon>
        <taxon>Ecdysozoa</taxon>
        <taxon>Arthropoda</taxon>
        <taxon>Hexapoda</taxon>
        <taxon>Insecta</taxon>
        <taxon>Pterygota</taxon>
        <taxon>Neoptera</taxon>
        <taxon>Endopterygota</taxon>
        <taxon>Diptera</taxon>
        <taxon>Brachycera</taxon>
        <taxon>Muscomorpha</taxon>
        <taxon>Ephydroidea</taxon>
        <taxon>Drosophilidae</taxon>
        <taxon>Drosophila</taxon>
        <taxon>Sophophora</taxon>
    </lineage>
</organism>
<dbReference type="Pfam" id="PF13864">
    <property type="entry name" value="Enkurin"/>
    <property type="match status" value="1"/>
</dbReference>
<dbReference type="InterPro" id="IPR027012">
    <property type="entry name" value="Enkurin_dom"/>
</dbReference>
<feature type="domain" description="Enkurin" evidence="2">
    <location>
        <begin position="252"/>
        <end position="344"/>
    </location>
</feature>
<sequence length="350" mass="39289">MLLKQCRTERNFLLENRLMVRYPLAVRVDQSSVRQPLKYHNYEMPTAASLARRSSPAGPVVQRSKRTARPRRSTASSNASSEKQIQTDDICDEMFLSAALLKCSEHGQSRATQSEGDECSPPLGLKHIAGGSLRRTTSNFELGRVAEQRDAYQSGNLYTLHRLLGGVAGTVPGSELDQMDDSWTINQMSRTPRDNGGDSSSISSSRSSRTSSPQVRQVAIPEITDVYQEDPLSARSQVSKISGPPSAASLPSEAEHESDKNLETEEKQQSQPEQEHRIHLSEAQRTALIEKARIRRSLLIAEWNRLPLSTFTLRVRNLKRQLEQKLDIVDKDLSVLSQQRDSSDSYHRFF</sequence>
<feature type="region of interest" description="Disordered" evidence="1">
    <location>
        <begin position="186"/>
        <end position="278"/>
    </location>
</feature>
<name>A0A6I8UYJ9_DROPS</name>
<feature type="compositionally biased region" description="Basic residues" evidence="1">
    <location>
        <begin position="63"/>
        <end position="72"/>
    </location>
</feature>
<dbReference type="PROSITE" id="PS51665">
    <property type="entry name" value="ENKURIN"/>
    <property type="match status" value="1"/>
</dbReference>
<feature type="region of interest" description="Disordered" evidence="1">
    <location>
        <begin position="48"/>
        <end position="85"/>
    </location>
</feature>
<evidence type="ECO:0000313" key="4">
    <source>
        <dbReference type="RefSeq" id="XP_002133516.2"/>
    </source>
</evidence>
<dbReference type="Proteomes" id="UP000001819">
    <property type="component" value="Chromosome X"/>
</dbReference>
<dbReference type="KEGG" id="dpo:6901982"/>
<proteinExistence type="predicted"/>
<feature type="compositionally biased region" description="Basic and acidic residues" evidence="1">
    <location>
        <begin position="253"/>
        <end position="278"/>
    </location>
</feature>
<feature type="region of interest" description="Disordered" evidence="1">
    <location>
        <begin position="111"/>
        <end position="130"/>
    </location>
</feature>
<dbReference type="ExpressionAtlas" id="A0A6I8UYJ9">
    <property type="expression patterns" value="baseline"/>
</dbReference>
<evidence type="ECO:0000256" key="1">
    <source>
        <dbReference type="SAM" id="MobiDB-lite"/>
    </source>
</evidence>
<dbReference type="RefSeq" id="XP_002133516.2">
    <property type="nucleotide sequence ID" value="XM_002133480.3"/>
</dbReference>
<dbReference type="InParanoid" id="A0A6I8UYJ9"/>
<gene>
    <name evidence="4" type="primary">LOC6901982</name>
</gene>
<dbReference type="AlphaFoldDB" id="A0A6I8UYJ9"/>
<protein>
    <recommendedName>
        <fullName evidence="2">Enkurin domain-containing protein</fullName>
    </recommendedName>
</protein>
<evidence type="ECO:0000313" key="3">
    <source>
        <dbReference type="Proteomes" id="UP000001819"/>
    </source>
</evidence>
<evidence type="ECO:0000259" key="2">
    <source>
        <dbReference type="PROSITE" id="PS51665"/>
    </source>
</evidence>
<keyword evidence="3" id="KW-1185">Reference proteome</keyword>
<feature type="compositionally biased region" description="Low complexity" evidence="1">
    <location>
        <begin position="199"/>
        <end position="212"/>
    </location>
</feature>
<accession>A0A6I8UYJ9</accession>